<dbReference type="Pfam" id="PF00005">
    <property type="entry name" value="ABC_tran"/>
    <property type="match status" value="1"/>
</dbReference>
<dbReference type="GO" id="GO:0005524">
    <property type="term" value="F:ATP binding"/>
    <property type="evidence" value="ECO:0007669"/>
    <property type="project" value="UniProtKB-KW"/>
</dbReference>
<proteinExistence type="predicted"/>
<dbReference type="PANTHER" id="PTHR43553">
    <property type="entry name" value="HEAVY METAL TRANSPORTER"/>
    <property type="match status" value="1"/>
</dbReference>
<dbReference type="InterPro" id="IPR050095">
    <property type="entry name" value="ECF_ABC_transporter_ATP-bd"/>
</dbReference>
<dbReference type="InterPro" id="IPR003439">
    <property type="entry name" value="ABC_transporter-like_ATP-bd"/>
</dbReference>
<dbReference type="Proteomes" id="UP000635665">
    <property type="component" value="Unassembled WGS sequence"/>
</dbReference>
<reference evidence="5 6" key="1">
    <citation type="submission" date="2020-12" db="EMBL/GenBank/DDBJ databases">
        <title>Salegentibacter orientalis sp. nov., isolated from costal sediment.</title>
        <authorList>
            <person name="Lian F.-B."/>
        </authorList>
    </citation>
    <scope>NUCLEOTIDE SEQUENCE [LARGE SCALE GENOMIC DNA]</scope>
    <source>
        <strain evidence="5 6">F60176</strain>
    </source>
</reference>
<keyword evidence="3 5" id="KW-0067">ATP-binding</keyword>
<protein>
    <submittedName>
        <fullName evidence="5">ATP-binding cassette domain-containing protein</fullName>
    </submittedName>
</protein>
<dbReference type="RefSeq" id="WP_198638093.1">
    <property type="nucleotide sequence ID" value="NZ_JAEHNY010000004.1"/>
</dbReference>
<comment type="caution">
    <text evidence="5">The sequence shown here is derived from an EMBL/GenBank/DDBJ whole genome shotgun (WGS) entry which is preliminary data.</text>
</comment>
<dbReference type="PANTHER" id="PTHR43553:SF3">
    <property type="entry name" value="ABC TRANSPORTER ATP-BINDING PROTEIN MODF"/>
    <property type="match status" value="1"/>
</dbReference>
<dbReference type="EMBL" id="JAEHNY010000004">
    <property type="protein sequence ID" value="MBI6119427.1"/>
    <property type="molecule type" value="Genomic_DNA"/>
</dbReference>
<evidence type="ECO:0000313" key="6">
    <source>
        <dbReference type="Proteomes" id="UP000635665"/>
    </source>
</evidence>
<evidence type="ECO:0000256" key="3">
    <source>
        <dbReference type="ARBA" id="ARBA00022840"/>
    </source>
</evidence>
<name>A0ABS0TFL7_9FLAO</name>
<evidence type="ECO:0000256" key="2">
    <source>
        <dbReference type="ARBA" id="ARBA00022741"/>
    </source>
</evidence>
<dbReference type="SMART" id="SM00382">
    <property type="entry name" value="AAA"/>
    <property type="match status" value="1"/>
</dbReference>
<evidence type="ECO:0000259" key="4">
    <source>
        <dbReference type="PROSITE" id="PS50893"/>
    </source>
</evidence>
<feature type="domain" description="ABC transporter" evidence="4">
    <location>
        <begin position="189"/>
        <end position="415"/>
    </location>
</feature>
<evidence type="ECO:0000313" key="5">
    <source>
        <dbReference type="EMBL" id="MBI6119427.1"/>
    </source>
</evidence>
<dbReference type="InterPro" id="IPR027417">
    <property type="entry name" value="P-loop_NTPase"/>
</dbReference>
<evidence type="ECO:0000256" key="1">
    <source>
        <dbReference type="ARBA" id="ARBA00022448"/>
    </source>
</evidence>
<keyword evidence="1" id="KW-0813">Transport</keyword>
<dbReference type="PROSITE" id="PS50893">
    <property type="entry name" value="ABC_TRANSPORTER_2"/>
    <property type="match status" value="1"/>
</dbReference>
<keyword evidence="2" id="KW-0547">Nucleotide-binding</keyword>
<sequence>MKIKHYGIPGTDVSLKGRWMQELLIGNAPAELQELQGKKGLLFSKVVLDKFIEEDAKHGNSVLVTGENRSLRTFSSGEKRKALLNYLLLQEPDFLVLDNAFDSLDKTSVKALRSSLERVSVETAIIQLFNRQEDLLPFIGSILRVENQDITNLMSVSEFLEARGQTAFSAISTIPPAPNVFSEIPEALVKMNEVSVSYKEKAILKNINWEIKKADFWQLIGPNGSGKTTLLSMIYGDNPKAYGVDLYLFGSKKGSGESVWEIKKKIGYFSPSLTELFTRRNSVLEMLISGLRDSIGLYQKPSDKEVRTAKAWLKVLGIESFSGAIFTGLSELQQRIVLIGRAMIKHPALLILDEPTNALDDKSALEIISLIKLIARESETAIIFVSHRKEKGLEPKKIYQLIPTENGSIGEILPV</sequence>
<organism evidence="5 6">
    <name type="scientific">Salegentibacter maritimus</name>
    <dbReference type="NCBI Taxonomy" id="2794347"/>
    <lineage>
        <taxon>Bacteria</taxon>
        <taxon>Pseudomonadati</taxon>
        <taxon>Bacteroidota</taxon>
        <taxon>Flavobacteriia</taxon>
        <taxon>Flavobacteriales</taxon>
        <taxon>Flavobacteriaceae</taxon>
        <taxon>Salegentibacter</taxon>
    </lineage>
</organism>
<keyword evidence="6" id="KW-1185">Reference proteome</keyword>
<accession>A0ABS0TFL7</accession>
<dbReference type="SUPFAM" id="SSF52540">
    <property type="entry name" value="P-loop containing nucleoside triphosphate hydrolases"/>
    <property type="match status" value="2"/>
</dbReference>
<dbReference type="InterPro" id="IPR003593">
    <property type="entry name" value="AAA+_ATPase"/>
</dbReference>
<dbReference type="Gene3D" id="3.40.50.300">
    <property type="entry name" value="P-loop containing nucleotide triphosphate hydrolases"/>
    <property type="match status" value="2"/>
</dbReference>
<gene>
    <name evidence="5" type="ORF">I6U50_05260</name>
</gene>